<feature type="region of interest" description="Disordered" evidence="1">
    <location>
        <begin position="103"/>
        <end position="139"/>
    </location>
</feature>
<feature type="transmembrane region" description="Helical" evidence="2">
    <location>
        <begin position="490"/>
        <end position="510"/>
    </location>
</feature>
<keyword evidence="2" id="KW-1133">Transmembrane helix</keyword>
<dbReference type="EMBL" id="MLYV02000608">
    <property type="protein sequence ID" value="PSR81759.1"/>
    <property type="molecule type" value="Genomic_DNA"/>
</dbReference>
<gene>
    <name evidence="3" type="ORF">PHLCEN_2v6268</name>
</gene>
<protein>
    <submittedName>
        <fullName evidence="3">Uncharacterized protein</fullName>
    </submittedName>
</protein>
<dbReference type="OrthoDB" id="3251367at2759"/>
<keyword evidence="2" id="KW-0472">Membrane</keyword>
<keyword evidence="2" id="KW-0812">Transmembrane</keyword>
<dbReference type="STRING" id="98765.A0A2R6NZV2"/>
<dbReference type="Proteomes" id="UP000186601">
    <property type="component" value="Unassembled WGS sequence"/>
</dbReference>
<feature type="compositionally biased region" description="Low complexity" evidence="1">
    <location>
        <begin position="37"/>
        <end position="49"/>
    </location>
</feature>
<name>A0A2R6NZV2_9APHY</name>
<feature type="region of interest" description="Disordered" evidence="1">
    <location>
        <begin position="1"/>
        <end position="79"/>
    </location>
</feature>
<accession>A0A2R6NZV2</accession>
<keyword evidence="4" id="KW-1185">Reference proteome</keyword>
<feature type="transmembrane region" description="Helical" evidence="2">
    <location>
        <begin position="375"/>
        <end position="394"/>
    </location>
</feature>
<proteinExistence type="predicted"/>
<dbReference type="AlphaFoldDB" id="A0A2R6NZV2"/>
<evidence type="ECO:0000313" key="3">
    <source>
        <dbReference type="EMBL" id="PSR81759.1"/>
    </source>
</evidence>
<reference evidence="3 4" key="1">
    <citation type="submission" date="2018-02" db="EMBL/GenBank/DDBJ databases">
        <title>Genome sequence of the basidiomycete white-rot fungus Phlebia centrifuga.</title>
        <authorList>
            <person name="Granchi Z."/>
            <person name="Peng M."/>
            <person name="de Vries R.P."/>
            <person name="Hilden K."/>
            <person name="Makela M.R."/>
            <person name="Grigoriev I."/>
            <person name="Riley R."/>
        </authorList>
    </citation>
    <scope>NUCLEOTIDE SEQUENCE [LARGE SCALE GENOMIC DNA]</scope>
    <source>
        <strain evidence="3 4">FBCC195</strain>
    </source>
</reference>
<evidence type="ECO:0000256" key="2">
    <source>
        <dbReference type="SAM" id="Phobius"/>
    </source>
</evidence>
<sequence>MAAENSNGNGNGRVLSPKLSSLSMDRLRGPSQVAWKTPTSGSPSPSSRSWALPNRLSSPLSPGDESPGNGFANSQKASLRRMSSDSLHLHSIYLSDIVSDTDSVISTQPPRPLSPIDERLQFPDTPRPSSDSVPPTPESGRVLDGHLHSAHPAFLNRPLNRTISQTSTSTFCTTTSLTAPSIPPLDLRPNFAGSLGVPRKSNLAAPSLPTVIGSPRPNVSVIYEDSVRSSSFITAPSVHVSESDVDLEEGVEDDLGVQTERYSDPFGDGQGYPSSMAAQTQASQSHMSLSEGLYDIDLSPNRRPPTPTPSHSWSIDTSVLDTMSRRSVDSDSTKVESAITNRWRRASLRLSFGSFMGDRDTRGSKNKSKVTSACILFWLGFIAPWCWLIGGWYLSRSGEMKPDGQFLQTVSWKWPRKKWHSNSTTEVGTAPKVGKQRRGLAFWTTTREHVRSQETLPMSPIHSTPSTTSMRFPKKGCVQVIDPWVSRCRVAAVTSGILLLVAVIIAVVVATRLHA</sequence>
<evidence type="ECO:0000256" key="1">
    <source>
        <dbReference type="SAM" id="MobiDB-lite"/>
    </source>
</evidence>
<organism evidence="3 4">
    <name type="scientific">Hermanssonia centrifuga</name>
    <dbReference type="NCBI Taxonomy" id="98765"/>
    <lineage>
        <taxon>Eukaryota</taxon>
        <taxon>Fungi</taxon>
        <taxon>Dikarya</taxon>
        <taxon>Basidiomycota</taxon>
        <taxon>Agaricomycotina</taxon>
        <taxon>Agaricomycetes</taxon>
        <taxon>Polyporales</taxon>
        <taxon>Meruliaceae</taxon>
        <taxon>Hermanssonia</taxon>
    </lineage>
</organism>
<evidence type="ECO:0000313" key="4">
    <source>
        <dbReference type="Proteomes" id="UP000186601"/>
    </source>
</evidence>
<comment type="caution">
    <text evidence="3">The sequence shown here is derived from an EMBL/GenBank/DDBJ whole genome shotgun (WGS) entry which is preliminary data.</text>
</comment>